<evidence type="ECO:0000256" key="1">
    <source>
        <dbReference type="ARBA" id="ARBA00006432"/>
    </source>
</evidence>
<dbReference type="PANTHER" id="PTHR24096:SF149">
    <property type="entry name" value="AMP-BINDING DOMAIN-CONTAINING PROTEIN-RELATED"/>
    <property type="match status" value="1"/>
</dbReference>
<dbReference type="Gene3D" id="3.40.50.12780">
    <property type="entry name" value="N-terminal domain of ligase-like"/>
    <property type="match status" value="1"/>
</dbReference>
<evidence type="ECO:0000313" key="5">
    <source>
        <dbReference type="EMBL" id="AWT44006.1"/>
    </source>
</evidence>
<sequence length="447" mass="48638">MIQSLTEALRSHGDREAIIFHGQSTSYRTLLTGVEKWRARLAEYGIRPGQVVALESAYSPQACAALVALIETGAIIVPLVTLPDAKRAEFHEIAEVEAVITLDGTETGWTITTTGRTAGHELFTALRRERHPGLVLFSSGTTGRSKASVLDFTKVLARYRGGRPARTLSFLNLDHIGGVNTLLHTLVHGGAVVTVAERTPDSVFAAIEAHRVEVLPTTPTFLTMAVVSGAVRRHDASSLRLVTYGTEPMPEQTLLAVHEALPEVRLKQTYGLSELGILPTRSKDDSSLWVRLGGSGFDYKIVDGVLWVRSEMAMLGYLNAPAPFDEDGYFNTQDMVVVEGEYLRILGRRSEIINVGGEKVYPAEVENVVLEAGNIADVTVSGRPSPVTGMVVQATVKLVRPEDEDAVAARVQDHCAARLEPYKVPLIVQVSQADQHSDRFKKLRSAA</sequence>
<dbReference type="Pfam" id="PF13193">
    <property type="entry name" value="AMP-binding_C"/>
    <property type="match status" value="1"/>
</dbReference>
<gene>
    <name evidence="5" type="ORF">DMT42_17905</name>
</gene>
<reference evidence="5 6" key="1">
    <citation type="submission" date="2018-06" db="EMBL/GenBank/DDBJ databases">
        <title>The complete genome sequence of a nosiheptide producer Streptomyces actuosus ATCC 25421: deducing the ability of producing a new class III lantibiotics.</title>
        <authorList>
            <person name="Liu W."/>
            <person name="Sun F."/>
            <person name="Hu Y."/>
        </authorList>
    </citation>
    <scope>NUCLEOTIDE SEQUENCE [LARGE SCALE GENOMIC DNA]</scope>
    <source>
        <strain evidence="5 6">ATCC 25421</strain>
    </source>
</reference>
<protein>
    <submittedName>
        <fullName evidence="5">AMP-dependent synthetase</fullName>
    </submittedName>
</protein>
<evidence type="ECO:0000259" key="3">
    <source>
        <dbReference type="Pfam" id="PF00501"/>
    </source>
</evidence>
<feature type="domain" description="AMP-binding enzyme C-terminal" evidence="4">
    <location>
        <begin position="364"/>
        <end position="430"/>
    </location>
</feature>
<dbReference type="EMBL" id="CP029788">
    <property type="protein sequence ID" value="AWT44006.1"/>
    <property type="molecule type" value="Genomic_DNA"/>
</dbReference>
<dbReference type="InterPro" id="IPR025110">
    <property type="entry name" value="AMP-bd_C"/>
</dbReference>
<dbReference type="KEGG" id="sact:DMT42_17905"/>
<dbReference type="PROSITE" id="PS00455">
    <property type="entry name" value="AMP_BINDING"/>
    <property type="match status" value="1"/>
</dbReference>
<dbReference type="OrthoDB" id="7055148at2"/>
<feature type="domain" description="AMP-dependent synthetase/ligase" evidence="3">
    <location>
        <begin position="7"/>
        <end position="318"/>
    </location>
</feature>
<dbReference type="Gene3D" id="3.30.300.30">
    <property type="match status" value="1"/>
</dbReference>
<dbReference type="PANTHER" id="PTHR24096">
    <property type="entry name" value="LONG-CHAIN-FATTY-ACID--COA LIGASE"/>
    <property type="match status" value="1"/>
</dbReference>
<dbReference type="Pfam" id="PF00501">
    <property type="entry name" value="AMP-binding"/>
    <property type="match status" value="1"/>
</dbReference>
<dbReference type="InterPro" id="IPR042099">
    <property type="entry name" value="ANL_N_sf"/>
</dbReference>
<proteinExistence type="inferred from homology"/>
<comment type="similarity">
    <text evidence="1">Belongs to the ATP-dependent AMP-binding enzyme family.</text>
</comment>
<accession>A0A2U9P312</accession>
<dbReference type="GO" id="GO:0016405">
    <property type="term" value="F:CoA-ligase activity"/>
    <property type="evidence" value="ECO:0007669"/>
    <property type="project" value="TreeGrafter"/>
</dbReference>
<evidence type="ECO:0000256" key="2">
    <source>
        <dbReference type="ARBA" id="ARBA00022598"/>
    </source>
</evidence>
<dbReference type="AlphaFoldDB" id="A0A2U9P312"/>
<organism evidence="5 6">
    <name type="scientific">Streptomyces actuosus</name>
    <dbReference type="NCBI Taxonomy" id="1885"/>
    <lineage>
        <taxon>Bacteria</taxon>
        <taxon>Bacillati</taxon>
        <taxon>Actinomycetota</taxon>
        <taxon>Actinomycetes</taxon>
        <taxon>Kitasatosporales</taxon>
        <taxon>Streptomycetaceae</taxon>
        <taxon>Streptomyces</taxon>
    </lineage>
</organism>
<dbReference type="InterPro" id="IPR020845">
    <property type="entry name" value="AMP-binding_CS"/>
</dbReference>
<dbReference type="InterPro" id="IPR000873">
    <property type="entry name" value="AMP-dep_synth/lig_dom"/>
</dbReference>
<keyword evidence="2" id="KW-0436">Ligase</keyword>
<name>A0A2U9P312_STRAS</name>
<dbReference type="Proteomes" id="UP000247634">
    <property type="component" value="Chromosome"/>
</dbReference>
<dbReference type="SUPFAM" id="SSF56801">
    <property type="entry name" value="Acetyl-CoA synthetase-like"/>
    <property type="match status" value="1"/>
</dbReference>
<keyword evidence="6" id="KW-1185">Reference proteome</keyword>
<evidence type="ECO:0000313" key="6">
    <source>
        <dbReference type="Proteomes" id="UP000247634"/>
    </source>
</evidence>
<dbReference type="InterPro" id="IPR045851">
    <property type="entry name" value="AMP-bd_C_sf"/>
</dbReference>
<dbReference type="RefSeq" id="WP_110628915.1">
    <property type="nucleotide sequence ID" value="NZ_CP029788.1"/>
</dbReference>
<dbReference type="CDD" id="cd04433">
    <property type="entry name" value="AFD_class_I"/>
    <property type="match status" value="1"/>
</dbReference>
<evidence type="ECO:0000259" key="4">
    <source>
        <dbReference type="Pfam" id="PF13193"/>
    </source>
</evidence>